<evidence type="ECO:0000313" key="5">
    <source>
        <dbReference type="Proteomes" id="UP000789831"/>
    </source>
</evidence>
<feature type="domain" description="Rho-GAP" evidence="3">
    <location>
        <begin position="54"/>
        <end position="285"/>
    </location>
</feature>
<dbReference type="GO" id="GO:0005096">
    <property type="term" value="F:GTPase activator activity"/>
    <property type="evidence" value="ECO:0007669"/>
    <property type="project" value="UniProtKB-KW"/>
</dbReference>
<feature type="region of interest" description="Disordered" evidence="2">
    <location>
        <begin position="189"/>
        <end position="413"/>
    </location>
</feature>
<keyword evidence="5" id="KW-1185">Reference proteome</keyword>
<dbReference type="InterPro" id="IPR051025">
    <property type="entry name" value="RhoGAP"/>
</dbReference>
<dbReference type="PANTHER" id="PTHR15228">
    <property type="entry name" value="SPERMATHECAL PHYSIOLOGY VARIANT"/>
    <property type="match status" value="1"/>
</dbReference>
<feature type="compositionally biased region" description="Polar residues" evidence="2">
    <location>
        <begin position="398"/>
        <end position="407"/>
    </location>
</feature>
<accession>A0A9N9GA34</accession>
<reference evidence="4" key="1">
    <citation type="submission" date="2021-06" db="EMBL/GenBank/DDBJ databases">
        <authorList>
            <person name="Kallberg Y."/>
            <person name="Tangrot J."/>
            <person name="Rosling A."/>
        </authorList>
    </citation>
    <scope>NUCLEOTIDE SEQUENCE</scope>
    <source>
        <strain evidence="4">MT106</strain>
    </source>
</reference>
<evidence type="ECO:0000259" key="3">
    <source>
        <dbReference type="PROSITE" id="PS50238"/>
    </source>
</evidence>
<gene>
    <name evidence="4" type="ORF">AGERDE_LOCUS8665</name>
</gene>
<name>A0A9N9GA34_9GLOM</name>
<protein>
    <submittedName>
        <fullName evidence="4">11722_t:CDS:1</fullName>
    </submittedName>
</protein>
<sequence length="464" mass="51213">MSQHHNSHSHNNHNPNATAAKNLKHWWKQFTAKNAPVRKGPDGKGKGARAIFGVELADAIEHASVPICMAGPDGRQYVYGYIPTIVAKCGMFLKQEAITSEGIFRLNGSAKRIKELQAIFDAPPSYGKTLTWVGYSVHDAANILRRYLNHLPDPVIPQKRYEEFRLVIDLLAVFSSKSEQNLMTSKNLASIFQPEPPNLNNPTPVRKSTRRSSFSLERNDNGDFEPVSPDSPRPTNTDFNNNNGVERASTLGRSKTLPTNRRHSQKRNTKRSPMTYQLSSGSLISMNTIRSGDSRATGSGSIRFEADESFSRPHPKRSNSASSPPVLQLRTTSSMNNLGSKNRDIISNNNIEDHQFASTSSSPSVVGRRRSRQKRHPKPESIHTSPSNIVDDHKENESVSPTTNSKRISNTTDTNVINNINPISSVSSSTIKGKEITTFFVELRKKIRLGGISNSGYGGDNSGG</sequence>
<dbReference type="SUPFAM" id="SSF48350">
    <property type="entry name" value="GTPase activation domain, GAP"/>
    <property type="match status" value="1"/>
</dbReference>
<dbReference type="GO" id="GO:0007165">
    <property type="term" value="P:signal transduction"/>
    <property type="evidence" value="ECO:0007669"/>
    <property type="project" value="InterPro"/>
</dbReference>
<dbReference type="PANTHER" id="PTHR15228:SF25">
    <property type="entry name" value="F-BAR DOMAIN-CONTAINING PROTEIN"/>
    <property type="match status" value="1"/>
</dbReference>
<dbReference type="Gene3D" id="1.10.555.10">
    <property type="entry name" value="Rho GTPase activation protein"/>
    <property type="match status" value="1"/>
</dbReference>
<feature type="compositionally biased region" description="Polar residues" evidence="2">
    <location>
        <begin position="271"/>
        <end position="300"/>
    </location>
</feature>
<dbReference type="Pfam" id="PF00620">
    <property type="entry name" value="RhoGAP"/>
    <property type="match status" value="1"/>
</dbReference>
<dbReference type="InterPro" id="IPR000198">
    <property type="entry name" value="RhoGAP_dom"/>
</dbReference>
<keyword evidence="1" id="KW-0343">GTPase activation</keyword>
<evidence type="ECO:0000313" key="4">
    <source>
        <dbReference type="EMBL" id="CAG8592203.1"/>
    </source>
</evidence>
<evidence type="ECO:0000256" key="2">
    <source>
        <dbReference type="SAM" id="MobiDB-lite"/>
    </source>
</evidence>
<dbReference type="GO" id="GO:0060237">
    <property type="term" value="P:regulation of fungal-type cell wall organization"/>
    <property type="evidence" value="ECO:0007669"/>
    <property type="project" value="TreeGrafter"/>
</dbReference>
<dbReference type="OrthoDB" id="3196451at2759"/>
<feature type="compositionally biased region" description="Polar residues" evidence="2">
    <location>
        <begin position="318"/>
        <end position="350"/>
    </location>
</feature>
<feature type="compositionally biased region" description="Basic residues" evidence="2">
    <location>
        <begin position="367"/>
        <end position="377"/>
    </location>
</feature>
<dbReference type="AlphaFoldDB" id="A0A9N9GA34"/>
<feature type="compositionally biased region" description="Polar residues" evidence="2">
    <location>
        <begin position="233"/>
        <end position="244"/>
    </location>
</feature>
<organism evidence="4 5">
    <name type="scientific">Ambispora gerdemannii</name>
    <dbReference type="NCBI Taxonomy" id="144530"/>
    <lineage>
        <taxon>Eukaryota</taxon>
        <taxon>Fungi</taxon>
        <taxon>Fungi incertae sedis</taxon>
        <taxon>Mucoromycota</taxon>
        <taxon>Glomeromycotina</taxon>
        <taxon>Glomeromycetes</taxon>
        <taxon>Archaeosporales</taxon>
        <taxon>Ambisporaceae</taxon>
        <taxon>Ambispora</taxon>
    </lineage>
</organism>
<evidence type="ECO:0000256" key="1">
    <source>
        <dbReference type="ARBA" id="ARBA00022468"/>
    </source>
</evidence>
<dbReference type="Proteomes" id="UP000789831">
    <property type="component" value="Unassembled WGS sequence"/>
</dbReference>
<comment type="caution">
    <text evidence="4">The sequence shown here is derived from an EMBL/GenBank/DDBJ whole genome shotgun (WGS) entry which is preliminary data.</text>
</comment>
<dbReference type="GO" id="GO:0005938">
    <property type="term" value="C:cell cortex"/>
    <property type="evidence" value="ECO:0007669"/>
    <property type="project" value="TreeGrafter"/>
</dbReference>
<dbReference type="SMART" id="SM00324">
    <property type="entry name" value="RhoGAP"/>
    <property type="match status" value="1"/>
</dbReference>
<feature type="compositionally biased region" description="Basic residues" evidence="2">
    <location>
        <begin position="260"/>
        <end position="270"/>
    </location>
</feature>
<dbReference type="InterPro" id="IPR008936">
    <property type="entry name" value="Rho_GTPase_activation_prot"/>
</dbReference>
<proteinExistence type="predicted"/>
<dbReference type="PROSITE" id="PS50238">
    <property type="entry name" value="RHOGAP"/>
    <property type="match status" value="1"/>
</dbReference>
<dbReference type="EMBL" id="CAJVPL010001908">
    <property type="protein sequence ID" value="CAG8592203.1"/>
    <property type="molecule type" value="Genomic_DNA"/>
</dbReference>